<name>A0A1F4X6A3_UNCKA</name>
<accession>A0A1F4X6A3</accession>
<protein>
    <submittedName>
        <fullName evidence="2">Uncharacterized protein</fullName>
    </submittedName>
</protein>
<comment type="caution">
    <text evidence="2">The sequence shown here is derived from an EMBL/GenBank/DDBJ whole genome shotgun (WGS) entry which is preliminary data.</text>
</comment>
<feature type="region of interest" description="Disordered" evidence="1">
    <location>
        <begin position="1"/>
        <end position="20"/>
    </location>
</feature>
<evidence type="ECO:0000256" key="1">
    <source>
        <dbReference type="SAM" id="MobiDB-lite"/>
    </source>
</evidence>
<organism evidence="2 3">
    <name type="scientific">candidate division WWE3 bacterium RIFOXYD1_FULL_39_9</name>
    <dbReference type="NCBI Taxonomy" id="1802649"/>
    <lineage>
        <taxon>Bacteria</taxon>
        <taxon>Katanobacteria</taxon>
    </lineage>
</organism>
<reference evidence="2 3" key="1">
    <citation type="journal article" date="2016" name="Nat. Commun.">
        <title>Thousands of microbial genomes shed light on interconnected biogeochemical processes in an aquifer system.</title>
        <authorList>
            <person name="Anantharaman K."/>
            <person name="Brown C.T."/>
            <person name="Hug L.A."/>
            <person name="Sharon I."/>
            <person name="Castelle C.J."/>
            <person name="Probst A.J."/>
            <person name="Thomas B.C."/>
            <person name="Singh A."/>
            <person name="Wilkins M.J."/>
            <person name="Karaoz U."/>
            <person name="Brodie E.L."/>
            <person name="Williams K.H."/>
            <person name="Hubbard S.S."/>
            <person name="Banfield J.F."/>
        </authorList>
    </citation>
    <scope>NUCLEOTIDE SEQUENCE [LARGE SCALE GENOMIC DNA]</scope>
</reference>
<dbReference type="AlphaFoldDB" id="A0A1F4X6A3"/>
<dbReference type="Proteomes" id="UP000176815">
    <property type="component" value="Unassembled WGS sequence"/>
</dbReference>
<dbReference type="EMBL" id="MEWG01000025">
    <property type="protein sequence ID" value="OGC77196.1"/>
    <property type="molecule type" value="Genomic_DNA"/>
</dbReference>
<sequence length="99" mass="11767">MKNFFDQKKKDQKQCTIEDHKQHKPLHKAIDANKYLVTGKYCKETNGDAWHLLKYHDLKGIHTRCGLNFAHGFMDCYGKEEDIKCPICCNTKPKRRRRE</sequence>
<evidence type="ECO:0000313" key="2">
    <source>
        <dbReference type="EMBL" id="OGC77196.1"/>
    </source>
</evidence>
<gene>
    <name evidence="2" type="ORF">A2619_01175</name>
</gene>
<evidence type="ECO:0000313" key="3">
    <source>
        <dbReference type="Proteomes" id="UP000176815"/>
    </source>
</evidence>
<proteinExistence type="predicted"/>